<dbReference type="Proteomes" id="UP001205046">
    <property type="component" value="Unassembled WGS sequence"/>
</dbReference>
<protein>
    <submittedName>
        <fullName evidence="3">Glycosyltransferase</fullName>
        <ecNumber evidence="3">2.4.-.-</ecNumber>
    </submittedName>
</protein>
<keyword evidence="3" id="KW-0328">Glycosyltransferase</keyword>
<gene>
    <name evidence="3" type="ORF">M3B43_01005</name>
</gene>
<evidence type="ECO:0000313" key="4">
    <source>
        <dbReference type="Proteomes" id="UP001205046"/>
    </source>
</evidence>
<dbReference type="GO" id="GO:0016757">
    <property type="term" value="F:glycosyltransferase activity"/>
    <property type="evidence" value="ECO:0007669"/>
    <property type="project" value="UniProtKB-KW"/>
</dbReference>
<dbReference type="Pfam" id="PF13524">
    <property type="entry name" value="Glyco_trans_1_2"/>
    <property type="match status" value="1"/>
</dbReference>
<reference evidence="3 4" key="1">
    <citation type="submission" date="2022-04" db="EMBL/GenBank/DDBJ databases">
        <title>Human microbiome associated bacterial genomes.</title>
        <authorList>
            <person name="Sandstrom S."/>
            <person name="Salamzade R."/>
            <person name="Kalan L.R."/>
        </authorList>
    </citation>
    <scope>NUCLEOTIDE SEQUENCE [LARGE SCALE GENOMIC DNA]</scope>
    <source>
        <strain evidence="4">p3-SID767</strain>
    </source>
</reference>
<dbReference type="InterPro" id="IPR029044">
    <property type="entry name" value="Nucleotide-diphossugar_trans"/>
</dbReference>
<dbReference type="SUPFAM" id="SSF53448">
    <property type="entry name" value="Nucleotide-diphospho-sugar transferases"/>
    <property type="match status" value="1"/>
</dbReference>
<evidence type="ECO:0000259" key="2">
    <source>
        <dbReference type="Pfam" id="PF13524"/>
    </source>
</evidence>
<evidence type="ECO:0000256" key="1">
    <source>
        <dbReference type="SAM" id="MobiDB-lite"/>
    </source>
</evidence>
<sequence>MEGAALRKALFDAAATLEVTGFVDWAKLERVAPSQTGSRPSKTRQSETTGSGSRDLPELAYPPVNEPTFNLKVGTILDPFSARAFGYEWHSIPLGRTTWRDQLSDCDLLFIESAWAGNNGEWKHCLTGTSGVSSDFVDLLEDAKGRGIPTVFWNKEDPPHYDDFLEAAKLFDVVFTSDSNRVPNYIRDLGHSNVGVLAFAAQPRIHNPVRVKGVKRDREVCFGGMYFAHKYPERRAQMDYLLPAASSFKFDIFSRFYKIADRYRFPEPYNKHVRGELSYDQMLVAYRAYKVFLNVNSVTDSPSMCARRIFEILASGGAVVSAPSPAIPNYFPQDLVPTPGDEESARSVLRGLLRQGGYRERQVHKAQRVIWQSHTYSHRVRQITSAVGTEAVLPAKTVTVIAPTIRPDQVQNILENVGRQKDVAIQLLLTTHGFRLSVPDLKKKAAELGIEDVQVIEADRTDSLGTNLNRMVLAADGEIVSKFDDDDYYGPHYMYDLLAAKAFSSADVVGKAATYVYFEARETLVLTYEADEHRFVDFVRGPTLTADKDVFIDNPFPDATVGEDSTFLRRVKSSGGRIYAADKYNFYLHRSANVSSHTWQASEDKLFSSGHVASFGPPKEYVTV</sequence>
<name>A0ABT2HMJ7_9MICC</name>
<keyword evidence="4" id="KW-1185">Reference proteome</keyword>
<dbReference type="EMBL" id="JALXMO010000001">
    <property type="protein sequence ID" value="MCT1605918.1"/>
    <property type="molecule type" value="Genomic_DNA"/>
</dbReference>
<feature type="domain" description="Spore protein YkvP/CgeB glycosyl transferase-like" evidence="2">
    <location>
        <begin position="246"/>
        <end position="383"/>
    </location>
</feature>
<accession>A0ABT2HMJ7</accession>
<keyword evidence="3" id="KW-0808">Transferase</keyword>
<dbReference type="InterPro" id="IPR055259">
    <property type="entry name" value="YkvP/CgeB_Glyco_trans-like"/>
</dbReference>
<dbReference type="Gene3D" id="3.90.550.10">
    <property type="entry name" value="Spore Coat Polysaccharide Biosynthesis Protein SpsA, Chain A"/>
    <property type="match status" value="1"/>
</dbReference>
<feature type="region of interest" description="Disordered" evidence="1">
    <location>
        <begin position="33"/>
        <end position="60"/>
    </location>
</feature>
<dbReference type="RefSeq" id="WP_260072173.1">
    <property type="nucleotide sequence ID" value="NZ_JALXMO010000001.1"/>
</dbReference>
<proteinExistence type="predicted"/>
<organism evidence="3 4">
    <name type="scientific">Nesterenkonia massiliensis</name>
    <dbReference type="NCBI Taxonomy" id="1232429"/>
    <lineage>
        <taxon>Bacteria</taxon>
        <taxon>Bacillati</taxon>
        <taxon>Actinomycetota</taxon>
        <taxon>Actinomycetes</taxon>
        <taxon>Micrococcales</taxon>
        <taxon>Micrococcaceae</taxon>
        <taxon>Nesterenkonia</taxon>
    </lineage>
</organism>
<evidence type="ECO:0000313" key="3">
    <source>
        <dbReference type="EMBL" id="MCT1605918.1"/>
    </source>
</evidence>
<dbReference type="EC" id="2.4.-.-" evidence="3"/>
<comment type="caution">
    <text evidence="3">The sequence shown here is derived from an EMBL/GenBank/DDBJ whole genome shotgun (WGS) entry which is preliminary data.</text>
</comment>